<feature type="non-terminal residue" evidence="1">
    <location>
        <position position="1"/>
    </location>
</feature>
<comment type="caution">
    <text evidence="1">The sequence shown here is derived from an EMBL/GenBank/DDBJ whole genome shotgun (WGS) entry which is preliminary data.</text>
</comment>
<organism evidence="1">
    <name type="scientific">termite gut metagenome</name>
    <dbReference type="NCBI Taxonomy" id="433724"/>
    <lineage>
        <taxon>unclassified sequences</taxon>
        <taxon>metagenomes</taxon>
        <taxon>organismal metagenomes</taxon>
    </lineage>
</organism>
<dbReference type="AlphaFoldDB" id="A0A5J4PC01"/>
<name>A0A5J4PC01_9ZZZZ</name>
<accession>A0A5J4PC01</accession>
<proteinExistence type="predicted"/>
<sequence>NKKTILTKELEEVKKDIFKEAEKVISERGGYATTDQLARGILMSLSKYNLFGQVLDLKITDILSEKFEFDSENKLWKLPHCLIPK</sequence>
<evidence type="ECO:0000313" key="1">
    <source>
        <dbReference type="EMBL" id="KAA6306852.1"/>
    </source>
</evidence>
<protein>
    <submittedName>
        <fullName evidence="1">Uncharacterized protein</fullName>
    </submittedName>
</protein>
<dbReference type="EMBL" id="SNRY01009589">
    <property type="protein sequence ID" value="KAA6306852.1"/>
    <property type="molecule type" value="Genomic_DNA"/>
</dbReference>
<reference evidence="1" key="1">
    <citation type="submission" date="2019-03" db="EMBL/GenBank/DDBJ databases">
        <title>Single cell metagenomics reveals metabolic interactions within the superorganism composed of flagellate Streblomastix strix and complex community of Bacteroidetes bacteria on its surface.</title>
        <authorList>
            <person name="Treitli S.C."/>
            <person name="Kolisko M."/>
            <person name="Husnik F."/>
            <person name="Keeling P."/>
            <person name="Hampl V."/>
        </authorList>
    </citation>
    <scope>NUCLEOTIDE SEQUENCE</scope>
    <source>
        <strain evidence="1">STM</strain>
    </source>
</reference>
<gene>
    <name evidence="1" type="ORF">EZS27_041485</name>
</gene>